<sequence length="89" mass="10103">MFDNAIIFLESQKRLGKIPDFVPLNKPFRKFVHLGEWVASTPELALIVKSYNPLINQTTGQVTQYFDLYKMPIELAKETLANSVSNSVS</sequence>
<organism evidence="1 2">
    <name type="scientific">Laspinema olomoucense D3b</name>
    <dbReference type="NCBI Taxonomy" id="2953688"/>
    <lineage>
        <taxon>Bacteria</taxon>
        <taxon>Bacillati</taxon>
        <taxon>Cyanobacteriota</taxon>
        <taxon>Cyanophyceae</taxon>
        <taxon>Oscillatoriophycideae</taxon>
        <taxon>Oscillatoriales</taxon>
        <taxon>Laspinemataceae</taxon>
        <taxon>Laspinema</taxon>
        <taxon>Laspinema olomoucense</taxon>
    </lineage>
</organism>
<comment type="caution">
    <text evidence="1">The sequence shown here is derived from an EMBL/GenBank/DDBJ whole genome shotgun (WGS) entry which is preliminary data.</text>
</comment>
<gene>
    <name evidence="1" type="ORF">NG792_08195</name>
</gene>
<evidence type="ECO:0000313" key="2">
    <source>
        <dbReference type="Proteomes" id="UP001525961"/>
    </source>
</evidence>
<dbReference type="RefSeq" id="WP_261235144.1">
    <property type="nucleotide sequence ID" value="NZ_JAMXFA010000008.1"/>
</dbReference>
<dbReference type="EMBL" id="JAMXFA010000008">
    <property type="protein sequence ID" value="MCT7977682.1"/>
    <property type="molecule type" value="Genomic_DNA"/>
</dbReference>
<accession>A0ABT2N4U6</accession>
<dbReference type="Proteomes" id="UP001525961">
    <property type="component" value="Unassembled WGS sequence"/>
</dbReference>
<evidence type="ECO:0000313" key="1">
    <source>
        <dbReference type="EMBL" id="MCT7977682.1"/>
    </source>
</evidence>
<reference evidence="1 2" key="1">
    <citation type="journal article" date="2022" name="Front. Microbiol.">
        <title>High genomic differentiation and limited gene flow indicate recent cryptic speciation within the genus Laspinema (cyanobacteria).</title>
        <authorList>
            <person name="Stanojkovic A."/>
            <person name="Skoupy S."/>
            <person name="Skaloud P."/>
            <person name="Dvorak P."/>
        </authorList>
    </citation>
    <scope>NUCLEOTIDE SEQUENCE [LARGE SCALE GENOMIC DNA]</scope>
    <source>
        <strain evidence="1 2">D3b</strain>
    </source>
</reference>
<protein>
    <submittedName>
        <fullName evidence="1">Uncharacterized protein</fullName>
    </submittedName>
</protein>
<proteinExistence type="predicted"/>
<name>A0ABT2N4U6_9CYAN</name>
<keyword evidence="2" id="KW-1185">Reference proteome</keyword>